<gene>
    <name evidence="2" type="ORF">ABEB36_009864</name>
</gene>
<keyword evidence="1" id="KW-1133">Transmembrane helix</keyword>
<evidence type="ECO:0000313" key="2">
    <source>
        <dbReference type="EMBL" id="KAL1494241.1"/>
    </source>
</evidence>
<sequence length="102" mass="11759">MCFLFLILPREKESFRQKKNCKTLSGCQIVKSFLTNKTDPARTMVLFRFVTFCIQGVLVSRVFLTSLKMLSFYSLAALYVGNYMVRTGSLKIYLNTLYVFVG</sequence>
<keyword evidence="1" id="KW-0472">Membrane</keyword>
<evidence type="ECO:0000256" key="1">
    <source>
        <dbReference type="SAM" id="Phobius"/>
    </source>
</evidence>
<feature type="non-terminal residue" evidence="2">
    <location>
        <position position="102"/>
    </location>
</feature>
<reference evidence="2 3" key="1">
    <citation type="submission" date="2024-05" db="EMBL/GenBank/DDBJ databases">
        <title>Genetic variation in Jamaican populations of the coffee berry borer (Hypothenemus hampei).</title>
        <authorList>
            <person name="Errbii M."/>
            <person name="Myrie A."/>
        </authorList>
    </citation>
    <scope>NUCLEOTIDE SEQUENCE [LARGE SCALE GENOMIC DNA]</scope>
    <source>
        <strain evidence="2">JA-Hopewell-2020-01-JO</strain>
        <tissue evidence="2">Whole body</tissue>
    </source>
</reference>
<keyword evidence="1" id="KW-0812">Transmembrane</keyword>
<keyword evidence="3" id="KW-1185">Reference proteome</keyword>
<comment type="caution">
    <text evidence="2">The sequence shown here is derived from an EMBL/GenBank/DDBJ whole genome shotgun (WGS) entry which is preliminary data.</text>
</comment>
<protein>
    <submittedName>
        <fullName evidence="2">Uncharacterized protein</fullName>
    </submittedName>
</protein>
<feature type="transmembrane region" description="Helical" evidence="1">
    <location>
        <begin position="45"/>
        <end position="64"/>
    </location>
</feature>
<accession>A0ABD1EHR5</accession>
<name>A0ABD1EHR5_HYPHA</name>
<evidence type="ECO:0000313" key="3">
    <source>
        <dbReference type="Proteomes" id="UP001566132"/>
    </source>
</evidence>
<dbReference type="Proteomes" id="UP001566132">
    <property type="component" value="Unassembled WGS sequence"/>
</dbReference>
<organism evidence="2 3">
    <name type="scientific">Hypothenemus hampei</name>
    <name type="common">Coffee berry borer</name>
    <dbReference type="NCBI Taxonomy" id="57062"/>
    <lineage>
        <taxon>Eukaryota</taxon>
        <taxon>Metazoa</taxon>
        <taxon>Ecdysozoa</taxon>
        <taxon>Arthropoda</taxon>
        <taxon>Hexapoda</taxon>
        <taxon>Insecta</taxon>
        <taxon>Pterygota</taxon>
        <taxon>Neoptera</taxon>
        <taxon>Endopterygota</taxon>
        <taxon>Coleoptera</taxon>
        <taxon>Polyphaga</taxon>
        <taxon>Cucujiformia</taxon>
        <taxon>Curculionidae</taxon>
        <taxon>Scolytinae</taxon>
        <taxon>Hypothenemus</taxon>
    </lineage>
</organism>
<dbReference type="AlphaFoldDB" id="A0ABD1EHR5"/>
<proteinExistence type="predicted"/>
<dbReference type="EMBL" id="JBDJPC010000007">
    <property type="protein sequence ID" value="KAL1494241.1"/>
    <property type="molecule type" value="Genomic_DNA"/>
</dbReference>